<evidence type="ECO:0000256" key="3">
    <source>
        <dbReference type="ARBA" id="ARBA00022525"/>
    </source>
</evidence>
<sequence length="236" mass="26054">MSGLLDSSVLSVPGVDFPKSYKDLGSPESLTSNQTKNSLIRTRMKMNYFTALALFSVVASALCFECGKNTCQNSETCCPGKREDEWHCCPFQMAKCCDNGEYCCPQFSTCSEEMGRCVIPMIPHRFEKRMGLEPQSAQGAHENLNKVLDHSEMYIQCDLDSYCREGCTCCPAGHGRYMCAPYPNAVCCPDPSRSCKPGERCISQSAYCLGEGDDDVQPSYDNGGSYEALEDPKDSM</sequence>
<dbReference type="InterPro" id="IPR000118">
    <property type="entry name" value="Granulin"/>
</dbReference>
<evidence type="ECO:0000313" key="8">
    <source>
        <dbReference type="Proteomes" id="UP001054837"/>
    </source>
</evidence>
<accession>A0AAV4VD99</accession>
<organism evidence="7 8">
    <name type="scientific">Caerostris darwini</name>
    <dbReference type="NCBI Taxonomy" id="1538125"/>
    <lineage>
        <taxon>Eukaryota</taxon>
        <taxon>Metazoa</taxon>
        <taxon>Ecdysozoa</taxon>
        <taxon>Arthropoda</taxon>
        <taxon>Chelicerata</taxon>
        <taxon>Arachnida</taxon>
        <taxon>Araneae</taxon>
        <taxon>Araneomorphae</taxon>
        <taxon>Entelegynae</taxon>
        <taxon>Araneoidea</taxon>
        <taxon>Araneidae</taxon>
        <taxon>Caerostris</taxon>
    </lineage>
</organism>
<proteinExistence type="inferred from homology"/>
<dbReference type="AlphaFoldDB" id="A0AAV4VD99"/>
<evidence type="ECO:0000256" key="5">
    <source>
        <dbReference type="SAM" id="MobiDB-lite"/>
    </source>
</evidence>
<feature type="domain" description="Granulins" evidence="6">
    <location>
        <begin position="66"/>
        <end position="117"/>
    </location>
</feature>
<keyword evidence="8" id="KW-1185">Reference proteome</keyword>
<evidence type="ECO:0000256" key="4">
    <source>
        <dbReference type="ARBA" id="ARBA00023157"/>
    </source>
</evidence>
<evidence type="ECO:0000256" key="2">
    <source>
        <dbReference type="ARBA" id="ARBA00010093"/>
    </source>
</evidence>
<dbReference type="PANTHER" id="PTHR12274:SF3">
    <property type="entry name" value="PROGRANULIN"/>
    <property type="match status" value="1"/>
</dbReference>
<keyword evidence="3" id="KW-0964">Secreted</keyword>
<dbReference type="Gene3D" id="2.10.25.160">
    <property type="entry name" value="Granulin"/>
    <property type="match status" value="2"/>
</dbReference>
<keyword evidence="4" id="KW-1015">Disulfide bond</keyword>
<feature type="domain" description="Granulins" evidence="6">
    <location>
        <begin position="157"/>
        <end position="208"/>
    </location>
</feature>
<evidence type="ECO:0000256" key="1">
    <source>
        <dbReference type="ARBA" id="ARBA00004613"/>
    </source>
</evidence>
<comment type="subcellular location">
    <subcellularLocation>
        <location evidence="1">Secreted</location>
    </subcellularLocation>
</comment>
<dbReference type="SMART" id="SM00277">
    <property type="entry name" value="GRAN"/>
    <property type="match status" value="2"/>
</dbReference>
<dbReference type="Proteomes" id="UP001054837">
    <property type="component" value="Unassembled WGS sequence"/>
</dbReference>
<name>A0AAV4VD99_9ARAC</name>
<comment type="caution">
    <text evidence="7">The sequence shown here is derived from an EMBL/GenBank/DDBJ whole genome shotgun (WGS) entry which is preliminary data.</text>
</comment>
<dbReference type="InterPro" id="IPR037277">
    <property type="entry name" value="Granulin_sf"/>
</dbReference>
<dbReference type="GO" id="GO:0005576">
    <property type="term" value="C:extracellular region"/>
    <property type="evidence" value="ECO:0007669"/>
    <property type="project" value="UniProtKB-SubCell"/>
</dbReference>
<feature type="region of interest" description="Disordered" evidence="5">
    <location>
        <begin position="213"/>
        <end position="236"/>
    </location>
</feature>
<dbReference type="Pfam" id="PF00396">
    <property type="entry name" value="Granulin"/>
    <property type="match status" value="2"/>
</dbReference>
<gene>
    <name evidence="7" type="ORF">CDAR_529441</name>
</gene>
<evidence type="ECO:0000259" key="6">
    <source>
        <dbReference type="SMART" id="SM00277"/>
    </source>
</evidence>
<dbReference type="PANTHER" id="PTHR12274">
    <property type="entry name" value="GRANULIN"/>
    <property type="match status" value="1"/>
</dbReference>
<comment type="similarity">
    <text evidence="2">Belongs to the granulin family.</text>
</comment>
<dbReference type="EMBL" id="BPLQ01012803">
    <property type="protein sequence ID" value="GIY67940.1"/>
    <property type="molecule type" value="Genomic_DNA"/>
</dbReference>
<protein>
    <recommendedName>
        <fullName evidence="6">Granulins domain-containing protein</fullName>
    </recommendedName>
</protein>
<dbReference type="InterPro" id="IPR039036">
    <property type="entry name" value="Granulin_fam"/>
</dbReference>
<reference evidence="7 8" key="1">
    <citation type="submission" date="2021-06" db="EMBL/GenBank/DDBJ databases">
        <title>Caerostris darwini draft genome.</title>
        <authorList>
            <person name="Kono N."/>
            <person name="Arakawa K."/>
        </authorList>
    </citation>
    <scope>NUCLEOTIDE SEQUENCE [LARGE SCALE GENOMIC DNA]</scope>
</reference>
<evidence type="ECO:0000313" key="7">
    <source>
        <dbReference type="EMBL" id="GIY67940.1"/>
    </source>
</evidence>